<dbReference type="EMBL" id="JAERUA010000009">
    <property type="protein sequence ID" value="KAI1895608.1"/>
    <property type="molecule type" value="Genomic_DNA"/>
</dbReference>
<sequence>MVKKRAGLGLGDFSECHRNIYFRVFAQVSLSWGFMVGPRGVGSSDLGVRTLVCHTLWLGRLEKSETEEDETSHCGEEPDAWEM</sequence>
<evidence type="ECO:0000313" key="3">
    <source>
        <dbReference type="Proteomes" id="UP000829720"/>
    </source>
</evidence>
<organism evidence="2 3">
    <name type="scientific">Albula goreensis</name>
    <dbReference type="NCBI Taxonomy" id="1534307"/>
    <lineage>
        <taxon>Eukaryota</taxon>
        <taxon>Metazoa</taxon>
        <taxon>Chordata</taxon>
        <taxon>Craniata</taxon>
        <taxon>Vertebrata</taxon>
        <taxon>Euteleostomi</taxon>
        <taxon>Actinopterygii</taxon>
        <taxon>Neopterygii</taxon>
        <taxon>Teleostei</taxon>
        <taxon>Albuliformes</taxon>
        <taxon>Albulidae</taxon>
        <taxon>Albula</taxon>
    </lineage>
</organism>
<reference evidence="2" key="1">
    <citation type="submission" date="2021-01" db="EMBL/GenBank/DDBJ databases">
        <authorList>
            <person name="Zahm M."/>
            <person name="Roques C."/>
            <person name="Cabau C."/>
            <person name="Klopp C."/>
            <person name="Donnadieu C."/>
            <person name="Jouanno E."/>
            <person name="Lampietro C."/>
            <person name="Louis A."/>
            <person name="Herpin A."/>
            <person name="Echchiki A."/>
            <person name="Berthelot C."/>
            <person name="Parey E."/>
            <person name="Roest-Crollius H."/>
            <person name="Braasch I."/>
            <person name="Postlethwait J."/>
            <person name="Bobe J."/>
            <person name="Montfort J."/>
            <person name="Bouchez O."/>
            <person name="Begum T."/>
            <person name="Mejri S."/>
            <person name="Adams A."/>
            <person name="Chen W.-J."/>
            <person name="Guiguen Y."/>
        </authorList>
    </citation>
    <scope>NUCLEOTIDE SEQUENCE</scope>
    <source>
        <tissue evidence="2">Blood</tissue>
    </source>
</reference>
<feature type="region of interest" description="Disordered" evidence="1">
    <location>
        <begin position="64"/>
        <end position="83"/>
    </location>
</feature>
<evidence type="ECO:0000313" key="2">
    <source>
        <dbReference type="EMBL" id="KAI1895608.1"/>
    </source>
</evidence>
<name>A0A8T3DKS4_9TELE</name>
<dbReference type="AlphaFoldDB" id="A0A8T3DKS4"/>
<comment type="caution">
    <text evidence="2">The sequence shown here is derived from an EMBL/GenBank/DDBJ whole genome shotgun (WGS) entry which is preliminary data.</text>
</comment>
<evidence type="ECO:0000256" key="1">
    <source>
        <dbReference type="SAM" id="MobiDB-lite"/>
    </source>
</evidence>
<gene>
    <name evidence="2" type="ORF">AGOR_G00107990</name>
</gene>
<proteinExistence type="predicted"/>
<accession>A0A8T3DKS4</accession>
<dbReference type="Proteomes" id="UP000829720">
    <property type="component" value="Unassembled WGS sequence"/>
</dbReference>
<keyword evidence="3" id="KW-1185">Reference proteome</keyword>
<protein>
    <submittedName>
        <fullName evidence="2">Uncharacterized protein</fullName>
    </submittedName>
</protein>